<keyword evidence="4 5" id="KW-0547">Nucleotide-binding</keyword>
<dbReference type="InterPro" id="IPR036779">
    <property type="entry name" value="LysM_dom_sf"/>
</dbReference>
<organism evidence="7 8">
    <name type="scientific">Cohnella herbarum</name>
    <dbReference type="NCBI Taxonomy" id="2728023"/>
    <lineage>
        <taxon>Bacteria</taxon>
        <taxon>Bacillati</taxon>
        <taxon>Bacillota</taxon>
        <taxon>Bacilli</taxon>
        <taxon>Bacillales</taxon>
        <taxon>Paenibacillaceae</taxon>
        <taxon>Cohnella</taxon>
    </lineage>
</organism>
<dbReference type="SUPFAM" id="SSF55816">
    <property type="entry name" value="5'-nucleotidase (syn. UDP-sugar hydrolase), C-terminal domain"/>
    <property type="match status" value="1"/>
</dbReference>
<accession>A0A7Z2ZQ41</accession>
<dbReference type="GO" id="GO:0000166">
    <property type="term" value="F:nucleotide binding"/>
    <property type="evidence" value="ECO:0007669"/>
    <property type="project" value="UniProtKB-KW"/>
</dbReference>
<dbReference type="InterPro" id="IPR029052">
    <property type="entry name" value="Metallo-depent_PP-like"/>
</dbReference>
<evidence type="ECO:0000256" key="4">
    <source>
        <dbReference type="ARBA" id="ARBA00022741"/>
    </source>
</evidence>
<dbReference type="Proteomes" id="UP000502248">
    <property type="component" value="Chromosome"/>
</dbReference>
<dbReference type="Pfam" id="PF02872">
    <property type="entry name" value="5_nucleotid_C"/>
    <property type="match status" value="1"/>
</dbReference>
<dbReference type="CDD" id="cd00118">
    <property type="entry name" value="LysM"/>
    <property type="match status" value="1"/>
</dbReference>
<dbReference type="PANTHER" id="PTHR11575">
    <property type="entry name" value="5'-NUCLEOTIDASE-RELATED"/>
    <property type="match status" value="1"/>
</dbReference>
<dbReference type="GO" id="GO:0009166">
    <property type="term" value="P:nucleotide catabolic process"/>
    <property type="evidence" value="ECO:0007669"/>
    <property type="project" value="InterPro"/>
</dbReference>
<name>A0A7Z2ZQ41_9BACL</name>
<dbReference type="InterPro" id="IPR004843">
    <property type="entry name" value="Calcineurin-like_PHP"/>
</dbReference>
<evidence type="ECO:0000256" key="3">
    <source>
        <dbReference type="ARBA" id="ARBA00022729"/>
    </source>
</evidence>
<dbReference type="PRINTS" id="PR01607">
    <property type="entry name" value="APYRASEFAMLY"/>
</dbReference>
<feature type="domain" description="LysM" evidence="6">
    <location>
        <begin position="695"/>
        <end position="739"/>
    </location>
</feature>
<dbReference type="KEGG" id="cheb:HH215_12145"/>
<keyword evidence="5" id="KW-0378">Hydrolase</keyword>
<comment type="similarity">
    <text evidence="1 5">Belongs to the 5'-nucleotidase family.</text>
</comment>
<dbReference type="SUPFAM" id="SSF54106">
    <property type="entry name" value="LysM domain"/>
    <property type="match status" value="1"/>
</dbReference>
<evidence type="ECO:0000256" key="2">
    <source>
        <dbReference type="ARBA" id="ARBA00022723"/>
    </source>
</evidence>
<feature type="signal peptide" evidence="5">
    <location>
        <begin position="1"/>
        <end position="29"/>
    </location>
</feature>
<dbReference type="EMBL" id="CP051680">
    <property type="protein sequence ID" value="QJD88116.1"/>
    <property type="molecule type" value="Genomic_DNA"/>
</dbReference>
<dbReference type="RefSeq" id="WP_169284355.1">
    <property type="nucleotide sequence ID" value="NZ_CP051680.1"/>
</dbReference>
<dbReference type="InterPro" id="IPR041827">
    <property type="entry name" value="CpdB_N"/>
</dbReference>
<dbReference type="NCBIfam" id="NF006938">
    <property type="entry name" value="PRK09420.1"/>
    <property type="match status" value="1"/>
</dbReference>
<dbReference type="CDD" id="cd07410">
    <property type="entry name" value="MPP_CpdB_N"/>
    <property type="match status" value="1"/>
</dbReference>
<evidence type="ECO:0000256" key="1">
    <source>
        <dbReference type="ARBA" id="ARBA00006654"/>
    </source>
</evidence>
<keyword evidence="2" id="KW-0479">Metal-binding</keyword>
<dbReference type="Gene3D" id="3.90.780.10">
    <property type="entry name" value="5'-Nucleotidase, C-terminal domain"/>
    <property type="match status" value="1"/>
</dbReference>
<reference evidence="7 8" key="1">
    <citation type="submission" date="2020-04" db="EMBL/GenBank/DDBJ databases">
        <title>Genome sequencing of novel species.</title>
        <authorList>
            <person name="Heo J."/>
            <person name="Kim S.-J."/>
            <person name="Kim J.-S."/>
            <person name="Hong S.-B."/>
            <person name="Kwon S.-W."/>
        </authorList>
    </citation>
    <scope>NUCLEOTIDE SEQUENCE [LARGE SCALE GENOMIC DNA]</scope>
    <source>
        <strain evidence="7 8">MFER-1</strain>
    </source>
</reference>
<dbReference type="Gene3D" id="3.10.350.10">
    <property type="entry name" value="LysM domain"/>
    <property type="match status" value="1"/>
</dbReference>
<protein>
    <submittedName>
        <fullName evidence="7">Bifunctional 2',3'-cyclic-nucleotide 2'-phosphodiesterase/3'-nucleotidase</fullName>
    </submittedName>
</protein>
<keyword evidence="3 5" id="KW-0732">Signal</keyword>
<dbReference type="InterPro" id="IPR018392">
    <property type="entry name" value="LysM"/>
</dbReference>
<dbReference type="SMART" id="SM00257">
    <property type="entry name" value="LysM"/>
    <property type="match status" value="1"/>
</dbReference>
<proteinExistence type="inferred from homology"/>
<evidence type="ECO:0000313" key="7">
    <source>
        <dbReference type="EMBL" id="QJD88116.1"/>
    </source>
</evidence>
<dbReference type="Gene3D" id="3.60.21.10">
    <property type="match status" value="1"/>
</dbReference>
<feature type="chain" id="PRO_5031593560" evidence="5">
    <location>
        <begin position="30"/>
        <end position="743"/>
    </location>
</feature>
<dbReference type="GO" id="GO:0016787">
    <property type="term" value="F:hydrolase activity"/>
    <property type="evidence" value="ECO:0007669"/>
    <property type="project" value="UniProtKB-KW"/>
</dbReference>
<dbReference type="PANTHER" id="PTHR11575:SF6">
    <property type="entry name" value="2',3'-CYCLIC-NUCLEOTIDE 2'-PHOSPHODIESTERASE_3'-NUCLEOTIDASE"/>
    <property type="match status" value="1"/>
</dbReference>
<evidence type="ECO:0000256" key="5">
    <source>
        <dbReference type="RuleBase" id="RU362119"/>
    </source>
</evidence>
<gene>
    <name evidence="7" type="ORF">HH215_12145</name>
</gene>
<dbReference type="InterPro" id="IPR006179">
    <property type="entry name" value="5_nucleotidase/apyrase"/>
</dbReference>
<dbReference type="Pfam" id="PF01476">
    <property type="entry name" value="LysM"/>
    <property type="match status" value="1"/>
</dbReference>
<dbReference type="AlphaFoldDB" id="A0A7Z2ZQ41"/>
<dbReference type="Pfam" id="PF00149">
    <property type="entry name" value="Metallophos"/>
    <property type="match status" value="1"/>
</dbReference>
<dbReference type="GO" id="GO:0046872">
    <property type="term" value="F:metal ion binding"/>
    <property type="evidence" value="ECO:0007669"/>
    <property type="project" value="UniProtKB-KW"/>
</dbReference>
<dbReference type="InterPro" id="IPR036907">
    <property type="entry name" value="5'-Nucleotdase_C_sf"/>
</dbReference>
<keyword evidence="8" id="KW-1185">Reference proteome</keyword>
<dbReference type="GO" id="GO:0030288">
    <property type="term" value="C:outer membrane-bounded periplasmic space"/>
    <property type="evidence" value="ECO:0007669"/>
    <property type="project" value="TreeGrafter"/>
</dbReference>
<sequence length="743" mass="81428">MFKMRPNRAILLSSVVAFCVIASPLAAVAAETDSPTVKLRIMETTDLHTNMVNYDYFSDKPTDEYGFAKTATLIKKARDEAKNSVLIDNGDLIQGNPLGDYVAKIAPLKKGETHPVFKAMNLVGYDVGNYGNHEFNFGLDFLANSVSGAKFPYINANVYKFDGDKDESNDVNMFKPYLILDKEVVDESGAKHKLKVGVIGFVPPQINQWDKANLEGKVITKDIVKTAEKFVPEMKSAGADLIIAVPHSGFEDIPQVENMENSVLYLSKVKGIDAILFGHAHKIFPSASFKDSDIVNVAKGTINGVPSVEPGFWGNNLGIIDLTLKQTDGKWSVADSAVSVKPIYDTANKKSLVDADTSVLDAVYEDHQHTLDYVRGSVGQTTAPINSFFALVQDDPSIQIVTNAQKWYVEKHLQGTEYEGIPVLSAGAPFKAGGRQGPAYFTDIPKGDIAIKNVSDLYLYSNTVNAVLVTGAEIQEWLEWSAGQFNKVDTTVKGKQELINFDFPTYNFDVIDGVTYQIDVTQPAKYDAKGDVLNAGSNRIKNLSYEGKPIDPDKKFIVATNNYRASSSKFANPDGKRIVLASPDENRQAIIDYIQTSKTINPSADGNWSLLPIKADVLVTFKTSPAAKTFASDLKTMTFVEESADGYSEYKLNFAEFSAPVVTAPEPETETEPEQEPEQEPEIIVDPGPIVSEDIAYIVKKGDTLSEIGAEYGVDWKLLAKINKLKNPNLIYVGQTIVIPATK</sequence>
<dbReference type="InterPro" id="IPR008334">
    <property type="entry name" value="5'-Nucleotdase_C"/>
</dbReference>
<evidence type="ECO:0000259" key="6">
    <source>
        <dbReference type="PROSITE" id="PS51782"/>
    </source>
</evidence>
<evidence type="ECO:0000313" key="8">
    <source>
        <dbReference type="Proteomes" id="UP000502248"/>
    </source>
</evidence>
<dbReference type="PROSITE" id="PS51782">
    <property type="entry name" value="LYSM"/>
    <property type="match status" value="1"/>
</dbReference>
<dbReference type="SUPFAM" id="SSF56300">
    <property type="entry name" value="Metallo-dependent phosphatases"/>
    <property type="match status" value="1"/>
</dbReference>